<name>H7FNF4_FLAFP</name>
<dbReference type="EMBL" id="AHKF01000010">
    <property type="protein sequence ID" value="EIA09943.1"/>
    <property type="molecule type" value="Genomic_DNA"/>
</dbReference>
<reference evidence="1 2" key="1">
    <citation type="journal article" date="2014" name="Acta Crystallogr. D">
        <title>Structure-based characterization and antifreeze properties of a hyperactive ice-binding protein from the Antarctic bacterium Flavobacterium frigoris PS1.</title>
        <authorList>
            <person name="Do H."/>
            <person name="Kim S.J."/>
            <person name="Kim H.J."/>
            <person name="Lee J.H."/>
        </authorList>
    </citation>
    <scope>NUCLEOTIDE SEQUENCE [LARGE SCALE GENOMIC DNA]</scope>
    <source>
        <strain evidence="1 2">PS1</strain>
    </source>
</reference>
<gene>
    <name evidence="1" type="ORF">HJ01_00625</name>
</gene>
<sequence>MSFNLKMVIKTSYLGLQKSDLRKNPKSLLFLLELNYMIK</sequence>
<keyword evidence="2" id="KW-1185">Reference proteome</keyword>
<dbReference type="AlphaFoldDB" id="H7FNF4"/>
<evidence type="ECO:0000313" key="1">
    <source>
        <dbReference type="EMBL" id="EIA09943.1"/>
    </source>
</evidence>
<comment type="caution">
    <text evidence="1">The sequence shown here is derived from an EMBL/GenBank/DDBJ whole genome shotgun (WGS) entry which is preliminary data.</text>
</comment>
<protein>
    <submittedName>
        <fullName evidence="1">Uncharacterized protein</fullName>
    </submittedName>
</protein>
<organism evidence="1 2">
    <name type="scientific">Flavobacterium frigoris (strain PS1)</name>
    <dbReference type="NCBI Taxonomy" id="1086011"/>
    <lineage>
        <taxon>Bacteria</taxon>
        <taxon>Pseudomonadati</taxon>
        <taxon>Bacteroidota</taxon>
        <taxon>Flavobacteriia</taxon>
        <taxon>Flavobacteriales</taxon>
        <taxon>Flavobacteriaceae</taxon>
        <taxon>Flavobacterium</taxon>
    </lineage>
</organism>
<dbReference type="PATRIC" id="fig|1086011.3.peg.614"/>
<accession>H7FNF4</accession>
<dbReference type="Proteomes" id="UP000005566">
    <property type="component" value="Unassembled WGS sequence"/>
</dbReference>
<proteinExistence type="predicted"/>
<evidence type="ECO:0000313" key="2">
    <source>
        <dbReference type="Proteomes" id="UP000005566"/>
    </source>
</evidence>